<dbReference type="RefSeq" id="XP_028137864.1">
    <property type="nucleotide sequence ID" value="XM_028282063.1"/>
</dbReference>
<evidence type="ECO:0000256" key="4">
    <source>
        <dbReference type="ARBA" id="ARBA00022801"/>
    </source>
</evidence>
<sequence>MRKTRPQLRSVKTKYANPYIVFFIFVLVICIFYFSLKSSKSLKNEVDEVQSNEEIKEPYFKREKPISFKGHKVVHLDLKGAPLKIDFYKDLFPLLAKFGATGVLIEYEDMFPYKDNLINISATNAYTLQNIREINRLAKEHNLTVIPLIQTFGHLEFVLKLKDYEMLREISEYPQVICPTHQKTEQLLETMVQQMLAAHPDSQFIHIGADEVYYLGICERCTDTMIKHNLSKNLLFIAHIKNVISIVKRFNPHITVLMWDDEFRSFSDADLANSNLHNNVEPVIWKYTKDVYDELGPTLWDSYQKVFKNVWIASAFKGATGSNEIVPYATHYLQNHRSWMSVVAEYSNQFNFKGIIITGWQRYDHFAVLCELLPVGLPTLAMSLRILLGFNDSPLSPPTEIAKLLKCEQPYALIGPVFGSPKCSFPGGEVLEHVIHFQQLKQEFESILEDSRIKGWMSDYNVAHCFTNINNVESVTTSLGRIRDELIEIKSLLTSALSEVYDNYTVEEWIETYVKPLETHINLLWDAKKKLVAKTTWNRRPFNKDSCK</sequence>
<keyword evidence="5" id="KW-1133">Transmembrane helix</keyword>
<dbReference type="Gene3D" id="3.20.20.80">
    <property type="entry name" value="Glycosidases"/>
    <property type="match status" value="1"/>
</dbReference>
<dbReference type="InterPro" id="IPR015883">
    <property type="entry name" value="Glyco_hydro_20_cat"/>
</dbReference>
<organism evidence="7">
    <name type="scientific">Diabrotica virgifera virgifera</name>
    <name type="common">western corn rootworm</name>
    <dbReference type="NCBI Taxonomy" id="50390"/>
    <lineage>
        <taxon>Eukaryota</taxon>
        <taxon>Metazoa</taxon>
        <taxon>Ecdysozoa</taxon>
        <taxon>Arthropoda</taxon>
        <taxon>Hexapoda</taxon>
        <taxon>Insecta</taxon>
        <taxon>Pterygota</taxon>
        <taxon>Neoptera</taxon>
        <taxon>Endopterygota</taxon>
        <taxon>Coleoptera</taxon>
        <taxon>Polyphaga</taxon>
        <taxon>Cucujiformia</taxon>
        <taxon>Chrysomeloidea</taxon>
        <taxon>Chrysomelidae</taxon>
        <taxon>Galerucinae</taxon>
        <taxon>Diabroticina</taxon>
        <taxon>Diabroticites</taxon>
        <taxon>Diabrotica</taxon>
    </lineage>
</organism>
<feature type="transmembrane region" description="Helical" evidence="5">
    <location>
        <begin position="20"/>
        <end position="36"/>
    </location>
</feature>
<comment type="catalytic activity">
    <reaction evidence="1">
        <text>Hydrolysis of terminal non-reducing N-acetyl-D-hexosamine residues in N-acetyl-beta-D-hexosaminides.</text>
        <dbReference type="EC" id="3.2.1.52"/>
    </reaction>
</comment>
<dbReference type="InterPro" id="IPR017853">
    <property type="entry name" value="GH"/>
</dbReference>
<dbReference type="OrthoDB" id="10023921at2759"/>
<name>A0A6P7FNH0_DIAVI</name>
<dbReference type="SUPFAM" id="SSF51445">
    <property type="entry name" value="(Trans)glycosidases"/>
    <property type="match status" value="1"/>
</dbReference>
<dbReference type="GO" id="GO:0005975">
    <property type="term" value="P:carbohydrate metabolic process"/>
    <property type="evidence" value="ECO:0007669"/>
    <property type="project" value="InterPro"/>
</dbReference>
<reference evidence="7" key="1">
    <citation type="submission" date="2025-08" db="UniProtKB">
        <authorList>
            <consortium name="RefSeq"/>
        </authorList>
    </citation>
    <scope>IDENTIFICATION</scope>
    <source>
        <tissue evidence="7">Whole insect</tissue>
    </source>
</reference>
<gene>
    <name evidence="7" type="primary">LOC114332286</name>
</gene>
<dbReference type="KEGG" id="dvv:114332286"/>
<feature type="domain" description="Glycoside hydrolase family 20 catalytic" evidence="6">
    <location>
        <begin position="93"/>
        <end position="285"/>
    </location>
</feature>
<proteinExistence type="inferred from homology"/>
<evidence type="ECO:0000256" key="5">
    <source>
        <dbReference type="SAM" id="Phobius"/>
    </source>
</evidence>
<accession>A0A6P7FNH0</accession>
<dbReference type="PANTHER" id="PTHR21040:SF13">
    <property type="entry name" value="BETA-N-ACETYLHEXOSAMINIDASE"/>
    <property type="match status" value="1"/>
</dbReference>
<dbReference type="AlphaFoldDB" id="A0A6P7FNH0"/>
<keyword evidence="5" id="KW-0812">Transmembrane</keyword>
<dbReference type="CDD" id="cd06565">
    <property type="entry name" value="GH20_GcnA-like"/>
    <property type="match status" value="1"/>
</dbReference>
<dbReference type="InterPro" id="IPR038901">
    <property type="entry name" value="HEXDC-like"/>
</dbReference>
<dbReference type="PANTHER" id="PTHR21040">
    <property type="entry name" value="BCDNA.GH04120"/>
    <property type="match status" value="1"/>
</dbReference>
<evidence type="ECO:0000313" key="7">
    <source>
        <dbReference type="RefSeq" id="XP_028137864.1"/>
    </source>
</evidence>
<evidence type="ECO:0000256" key="3">
    <source>
        <dbReference type="ARBA" id="ARBA00012663"/>
    </source>
</evidence>
<dbReference type="GO" id="GO:0004563">
    <property type="term" value="F:beta-N-acetylhexosaminidase activity"/>
    <property type="evidence" value="ECO:0007669"/>
    <property type="project" value="UniProtKB-EC"/>
</dbReference>
<evidence type="ECO:0000256" key="2">
    <source>
        <dbReference type="ARBA" id="ARBA00006285"/>
    </source>
</evidence>
<keyword evidence="4" id="KW-0378">Hydrolase</keyword>
<dbReference type="Pfam" id="PF00728">
    <property type="entry name" value="Glyco_hydro_20"/>
    <property type="match status" value="1"/>
</dbReference>
<protein>
    <recommendedName>
        <fullName evidence="3">beta-N-acetylhexosaminidase</fullName>
        <ecNumber evidence="3">3.2.1.52</ecNumber>
    </recommendedName>
</protein>
<dbReference type="InParanoid" id="A0A6P7FNH0"/>
<evidence type="ECO:0000256" key="1">
    <source>
        <dbReference type="ARBA" id="ARBA00001231"/>
    </source>
</evidence>
<dbReference type="EC" id="3.2.1.52" evidence="3"/>
<comment type="similarity">
    <text evidence="2">Belongs to the glycosyl hydrolase 20 family.</text>
</comment>
<evidence type="ECO:0000259" key="6">
    <source>
        <dbReference type="Pfam" id="PF00728"/>
    </source>
</evidence>
<keyword evidence="5" id="KW-0472">Membrane</keyword>